<dbReference type="CDD" id="cd00093">
    <property type="entry name" value="HTH_XRE"/>
    <property type="match status" value="1"/>
</dbReference>
<sequence>MNKTDVIEKNRGRFIAMPGINRFSERLKIAMDGLTNVALASRCDISESAVRSYLSGKSYPGIDKIQAISEACEAPLIWLITGEDVAINNDFGAEFCDTQLAGVLSVMSNEQRRQLALAIVQYGLTGIFNALRGIESISEFAMLPENERSQLMRLHGKVKKGASDVSENNELDNSTHKNVGRA</sequence>
<dbReference type="RefSeq" id="WP_063930229.1">
    <property type="nucleotide sequence ID" value="NZ_CP056853.1"/>
</dbReference>
<comment type="caution">
    <text evidence="3">The sequence shown here is derived from an EMBL/GenBank/DDBJ whole genome shotgun (WGS) entry which is preliminary data.</text>
</comment>
<dbReference type="SMART" id="SM00530">
    <property type="entry name" value="HTH_XRE"/>
    <property type="match status" value="1"/>
</dbReference>
<dbReference type="PROSITE" id="PS50943">
    <property type="entry name" value="HTH_CROC1"/>
    <property type="match status" value="1"/>
</dbReference>
<dbReference type="Pfam" id="PF01381">
    <property type="entry name" value="HTH_3"/>
    <property type="match status" value="1"/>
</dbReference>
<feature type="domain" description="HTH cro/C1-type" evidence="2">
    <location>
        <begin position="33"/>
        <end position="79"/>
    </location>
</feature>
<evidence type="ECO:0000256" key="1">
    <source>
        <dbReference type="SAM" id="MobiDB-lite"/>
    </source>
</evidence>
<dbReference type="GO" id="GO:0003677">
    <property type="term" value="F:DNA binding"/>
    <property type="evidence" value="ECO:0007669"/>
    <property type="project" value="InterPro"/>
</dbReference>
<reference evidence="3" key="1">
    <citation type="journal article" date="2018" name="Genome Biol.">
        <title>SKESA: strategic k-mer extension for scrupulous assemblies.</title>
        <authorList>
            <person name="Souvorov A."/>
            <person name="Agarwala R."/>
            <person name="Lipman D.J."/>
        </authorList>
    </citation>
    <scope>NUCLEOTIDE SEQUENCE</scope>
    <source>
        <strain evidence="3">O50</strain>
    </source>
</reference>
<protein>
    <submittedName>
        <fullName evidence="3">Helix-turn-helix transcriptional regulator</fullName>
    </submittedName>
</protein>
<dbReference type="InterPro" id="IPR001387">
    <property type="entry name" value="Cro/C1-type_HTH"/>
</dbReference>
<reference evidence="3" key="2">
    <citation type="submission" date="2020-09" db="EMBL/GenBank/DDBJ databases">
        <authorList>
            <consortium name="NCBI Pathogen Detection Project"/>
        </authorList>
    </citation>
    <scope>NUCLEOTIDE SEQUENCE</scope>
    <source>
        <strain evidence="3">O50</strain>
    </source>
</reference>
<dbReference type="SUPFAM" id="SSF47413">
    <property type="entry name" value="lambda repressor-like DNA-binding domains"/>
    <property type="match status" value="1"/>
</dbReference>
<evidence type="ECO:0000259" key="2">
    <source>
        <dbReference type="PROSITE" id="PS50943"/>
    </source>
</evidence>
<evidence type="ECO:0000313" key="3">
    <source>
        <dbReference type="EMBL" id="HAT3899734.1"/>
    </source>
</evidence>
<dbReference type="InterPro" id="IPR010982">
    <property type="entry name" value="Lambda_DNA-bd_dom_sf"/>
</dbReference>
<dbReference type="Gene3D" id="1.10.260.40">
    <property type="entry name" value="lambda repressor-like DNA-binding domains"/>
    <property type="match status" value="1"/>
</dbReference>
<name>A0A8H9UN52_CITFR</name>
<organism evidence="3">
    <name type="scientific">Citrobacter freundii</name>
    <dbReference type="NCBI Taxonomy" id="546"/>
    <lineage>
        <taxon>Bacteria</taxon>
        <taxon>Pseudomonadati</taxon>
        <taxon>Pseudomonadota</taxon>
        <taxon>Gammaproteobacteria</taxon>
        <taxon>Enterobacterales</taxon>
        <taxon>Enterobacteriaceae</taxon>
        <taxon>Citrobacter</taxon>
        <taxon>Citrobacter freundii complex</taxon>
    </lineage>
</organism>
<gene>
    <name evidence="3" type="ORF">I9Y29_004213</name>
</gene>
<feature type="region of interest" description="Disordered" evidence="1">
    <location>
        <begin position="160"/>
        <end position="182"/>
    </location>
</feature>
<dbReference type="EMBL" id="DACSXJ010000036">
    <property type="protein sequence ID" value="HAT3899734.1"/>
    <property type="molecule type" value="Genomic_DNA"/>
</dbReference>
<dbReference type="AlphaFoldDB" id="A0A8H9UN52"/>
<proteinExistence type="predicted"/>
<accession>A0A8H9UN52</accession>
<dbReference type="Proteomes" id="UP000855471">
    <property type="component" value="Unassembled WGS sequence"/>
</dbReference>